<dbReference type="Gene3D" id="3.40.50.11500">
    <property type="match status" value="1"/>
</dbReference>
<keyword evidence="12" id="KW-0418">Kinase</keyword>
<evidence type="ECO:0000256" key="3">
    <source>
        <dbReference type="ARBA" id="ARBA00005978"/>
    </source>
</evidence>
<feature type="compositionally biased region" description="Low complexity" evidence="10">
    <location>
        <begin position="530"/>
        <end position="564"/>
    </location>
</feature>
<dbReference type="Pfam" id="PF02141">
    <property type="entry name" value="DENN"/>
    <property type="match status" value="1"/>
</dbReference>
<dbReference type="InterPro" id="IPR043153">
    <property type="entry name" value="DENN_C"/>
</dbReference>
<name>V9I9D9_APICE</name>
<feature type="compositionally biased region" description="Polar residues" evidence="10">
    <location>
        <begin position="764"/>
        <end position="777"/>
    </location>
</feature>
<evidence type="ECO:0000256" key="9">
    <source>
        <dbReference type="ARBA" id="ARBA00023136"/>
    </source>
</evidence>
<dbReference type="SMART" id="SM00801">
    <property type="entry name" value="dDENN"/>
    <property type="match status" value="1"/>
</dbReference>
<dbReference type="GO" id="GO:0005085">
    <property type="term" value="F:guanyl-nucleotide exchange factor activity"/>
    <property type="evidence" value="ECO:0007669"/>
    <property type="project" value="UniProtKB-KW"/>
</dbReference>
<evidence type="ECO:0000259" key="11">
    <source>
        <dbReference type="PROSITE" id="PS50211"/>
    </source>
</evidence>
<organism evidence="12">
    <name type="scientific">Apis cerana</name>
    <name type="common">Indian honeybee</name>
    <dbReference type="NCBI Taxonomy" id="7461"/>
    <lineage>
        <taxon>Eukaryota</taxon>
        <taxon>Metazoa</taxon>
        <taxon>Ecdysozoa</taxon>
        <taxon>Arthropoda</taxon>
        <taxon>Hexapoda</taxon>
        <taxon>Insecta</taxon>
        <taxon>Pterygota</taxon>
        <taxon>Neoptera</taxon>
        <taxon>Endopterygota</taxon>
        <taxon>Hymenoptera</taxon>
        <taxon>Apocrita</taxon>
        <taxon>Aculeata</taxon>
        <taxon>Apoidea</taxon>
        <taxon>Anthophila</taxon>
        <taxon>Apidae</taxon>
        <taxon>Apis</taxon>
    </lineage>
</organism>
<feature type="region of interest" description="Disordered" evidence="10">
    <location>
        <begin position="1284"/>
        <end position="1339"/>
    </location>
</feature>
<dbReference type="Pfam" id="PF03456">
    <property type="entry name" value="uDENN"/>
    <property type="match status" value="1"/>
</dbReference>
<feature type="region of interest" description="Disordered" evidence="10">
    <location>
        <begin position="706"/>
        <end position="729"/>
    </location>
</feature>
<dbReference type="Gene3D" id="3.30.450.200">
    <property type="match status" value="1"/>
</dbReference>
<feature type="compositionally biased region" description="Polar residues" evidence="10">
    <location>
        <begin position="1096"/>
        <end position="1111"/>
    </location>
</feature>
<feature type="compositionally biased region" description="Polar residues" evidence="10">
    <location>
        <begin position="876"/>
        <end position="905"/>
    </location>
</feature>
<dbReference type="InterPro" id="IPR005112">
    <property type="entry name" value="dDENN_dom"/>
</dbReference>
<proteinExistence type="evidence at transcript level"/>
<feature type="region of interest" description="Disordered" evidence="10">
    <location>
        <begin position="141"/>
        <end position="204"/>
    </location>
</feature>
<evidence type="ECO:0000256" key="8">
    <source>
        <dbReference type="ARBA" id="ARBA00022703"/>
    </source>
</evidence>
<dbReference type="GO" id="GO:0016301">
    <property type="term" value="F:kinase activity"/>
    <property type="evidence" value="ECO:0007669"/>
    <property type="project" value="UniProtKB-KW"/>
</dbReference>
<comment type="subcellular location">
    <subcellularLocation>
        <location evidence="1">Cell membrane</location>
    </subcellularLocation>
    <subcellularLocation>
        <location evidence="2">Cytoplasm</location>
    </subcellularLocation>
</comment>
<dbReference type="FunFam" id="3.40.50.11500:FF:000002">
    <property type="entry name" value="MAP kinase-activating death domain protein-like Protein"/>
    <property type="match status" value="1"/>
</dbReference>
<dbReference type="PANTHER" id="PTHR13008">
    <property type="entry name" value="MAP-KINASE ACTIVATING DEATH DOMAIN PROTEIN MADD /DENN/AEX-3 C.ELEGANS"/>
    <property type="match status" value="1"/>
</dbReference>
<feature type="domain" description="UDENN" evidence="11">
    <location>
        <begin position="14"/>
        <end position="659"/>
    </location>
</feature>
<dbReference type="GO" id="GO:0006915">
    <property type="term" value="P:apoptotic process"/>
    <property type="evidence" value="ECO:0007669"/>
    <property type="project" value="UniProtKB-KW"/>
</dbReference>
<keyword evidence="8" id="KW-0053">Apoptosis</keyword>
<dbReference type="PROSITE" id="PS50211">
    <property type="entry name" value="DENN"/>
    <property type="match status" value="1"/>
</dbReference>
<feature type="region of interest" description="Disordered" evidence="10">
    <location>
        <begin position="764"/>
        <end position="905"/>
    </location>
</feature>
<dbReference type="InterPro" id="IPR037516">
    <property type="entry name" value="Tripartite_DENN"/>
</dbReference>
<evidence type="ECO:0000256" key="1">
    <source>
        <dbReference type="ARBA" id="ARBA00004236"/>
    </source>
</evidence>
<keyword evidence="12" id="KW-0808">Transferase</keyword>
<keyword evidence="6" id="KW-0963">Cytoplasm</keyword>
<dbReference type="GO" id="GO:0005886">
    <property type="term" value="C:plasma membrane"/>
    <property type="evidence" value="ECO:0007669"/>
    <property type="project" value="UniProtKB-SubCell"/>
</dbReference>
<dbReference type="GO" id="GO:0005829">
    <property type="term" value="C:cytosol"/>
    <property type="evidence" value="ECO:0007669"/>
    <property type="project" value="TreeGrafter"/>
</dbReference>
<dbReference type="EMBL" id="JR036314">
    <property type="protein sequence ID" value="AEY57071.1"/>
    <property type="molecule type" value="mRNA"/>
</dbReference>
<feature type="compositionally biased region" description="Polar residues" evidence="10">
    <location>
        <begin position="487"/>
        <end position="501"/>
    </location>
</feature>
<dbReference type="SMART" id="SM00800">
    <property type="entry name" value="uDENN"/>
    <property type="match status" value="1"/>
</dbReference>
<feature type="compositionally biased region" description="Basic and acidic residues" evidence="10">
    <location>
        <begin position="155"/>
        <end position="169"/>
    </location>
</feature>
<keyword evidence="9" id="KW-0472">Membrane</keyword>
<protein>
    <recommendedName>
        <fullName evidence="4">MAP kinase-activating death domain protein</fullName>
    </recommendedName>
</protein>
<dbReference type="PANTHER" id="PTHR13008:SF7">
    <property type="entry name" value="MAP KINASE-ACTIVATING DEATH DOMAIN PROTEIN"/>
    <property type="match status" value="1"/>
</dbReference>
<dbReference type="InterPro" id="IPR039980">
    <property type="entry name" value="MADD"/>
</dbReference>
<evidence type="ECO:0000256" key="7">
    <source>
        <dbReference type="ARBA" id="ARBA00022658"/>
    </source>
</evidence>
<evidence type="ECO:0000256" key="10">
    <source>
        <dbReference type="SAM" id="MobiDB-lite"/>
    </source>
</evidence>
<dbReference type="InterPro" id="IPR005113">
    <property type="entry name" value="uDENN_dom"/>
</dbReference>
<feature type="compositionally biased region" description="Low complexity" evidence="10">
    <location>
        <begin position="793"/>
        <end position="806"/>
    </location>
</feature>
<evidence type="ECO:0000256" key="2">
    <source>
        <dbReference type="ARBA" id="ARBA00004496"/>
    </source>
</evidence>
<dbReference type="GO" id="GO:0042981">
    <property type="term" value="P:regulation of apoptotic process"/>
    <property type="evidence" value="ECO:0007669"/>
    <property type="project" value="TreeGrafter"/>
</dbReference>
<dbReference type="InterPro" id="IPR001194">
    <property type="entry name" value="cDENN_dom"/>
</dbReference>
<keyword evidence="5" id="KW-1003">Cell membrane</keyword>
<evidence type="ECO:0000313" key="12">
    <source>
        <dbReference type="EMBL" id="AEY57071.1"/>
    </source>
</evidence>
<sequence>MDIQKKHLCPRLVDYLAIVGARLPSVSRQPVQVPELLRRYPVEDHKDFPLPLDMVYFCQPEGCTSVGPKRTALREATSFTFTLTDKDSGKTRYGICVNFYRPIERVGVAVGSGVSMKRDKYNTTFRRESWRKSMEKSTDSAFSSDYRSSAIGPSDSEKDCPSSRRDSDTSHIPSAPRLGITAPSGDSESGGSHSPSPRASRRRQRIRNHSLTSLCIISHHPFFSMFRECLFILKKIIDACNESSSPQKVGASRQTNRDTVWSVLTGQTLEGTPSIVLHDVREIETWILRLLSSPVPVPTKTRVEIEIVSQSMQPPLCFALPDHTRFSLVDFPLHLPLELLGVDICLKVLTLILLEHKIVLQSRDYNALSMSVMAFVTMIYPLEYMFPAIPLLPTCMSCAEQLLLAPTPFVIGIPATFLLYKTNFKMPDDIWLVDLDSNKINPPTGLGDQLPPLPEPEGTELKNHLKQAMQLMDQTGSGAMASMSIPQTLSQDTSPRTSLQAPSRRESLTSHLSTLSVTSMKHRPSIDHYPSPASSPGAGATSGHRRTSMSQSGGSSSPQKPFSSQTVQSFNPFIYGNDLDSVDVATRVAMVRFFNSQNLLANFTEHTRTLRLYPRPVVAFQINSFLRSRPRTSHFLNKFARTQAVEFLAEWSLTPSNVAFLRVQTGVFDPTQIGDKPKWYASSLEPIYFPVWDNGSSLANALKAMKEHENQPTDESGSDSEGAESTSSSYSSLSDFVSEMVSSDLSPSYNCSQVAQPQQMALSVDPTNVYNPPSSLQYPGVEEESTVRPESPPSTSSSHSDLSSPSFNRDSEFELNPKAQEGSQSTNIQPSAASLQRHPSVGNVLARASSFGTGPFSRQTSNSSNESESSTVSRQFSLGTSGQKQANEGVQRQGSNVTGNGVLRQGSQGSLFEQIANQAKDLVRETTRQSSQDGILAQMDKLKHQAKEKITEAGEDSLFAPLEQLTQQTKKAVGEATKSVQEASKTALEASKTAAGVSKNTLDDLTYVSKSTFGDLTKSAKEVAAKKGLLKGLSDTQHSPPSPPGILQRRDSSSTQLVASDNRAGRREIGRDFFSNISSDLNGIAAQTSNMFSDLFGSKNSSRNTGLPQSQKADKKTPILGPFPKSKTGLVERSSLIKHSTNKANQEDIQRMQNAERSSTNSDNQAFLTDVVNQVLAGEGVGWLKLNRLKKLMEDESYRDLVVTKLNKGLNKKISPDDHIDDVCISKPVYKGMLKCLQAVAHGLGHTYNNFGLGGMASVYQLMEIAHTHYWSKDLSEGGFDSSLMSQTSSPFGSKENLRSPQSPTHPEFSDASQRSDAPQVHLEMPHGHSTTHESSQSTTDMFLDMFTKKGKFLSRLTSFDSEVKATSSIRTLPRGTRR</sequence>
<dbReference type="SMART" id="SM00799">
    <property type="entry name" value="DENN"/>
    <property type="match status" value="1"/>
</dbReference>
<feature type="compositionally biased region" description="Polar residues" evidence="10">
    <location>
        <begin position="1299"/>
        <end position="1317"/>
    </location>
</feature>
<evidence type="ECO:0000256" key="6">
    <source>
        <dbReference type="ARBA" id="ARBA00022490"/>
    </source>
</evidence>
<accession>V9I9D9</accession>
<comment type="similarity">
    <text evidence="3">Belongs to the MADD family.</text>
</comment>
<gene>
    <name evidence="12" type="ORF">ACCB00122.1</name>
</gene>
<feature type="compositionally biased region" description="Low complexity" evidence="10">
    <location>
        <begin position="509"/>
        <end position="519"/>
    </location>
</feature>
<feature type="compositionally biased region" description="Polar residues" evidence="10">
    <location>
        <begin position="821"/>
        <end position="834"/>
    </location>
</feature>
<feature type="region of interest" description="Disordered" evidence="10">
    <location>
        <begin position="1031"/>
        <end position="1064"/>
    </location>
</feature>
<evidence type="ECO:0000256" key="5">
    <source>
        <dbReference type="ARBA" id="ARBA00022475"/>
    </source>
</evidence>
<feature type="compositionally biased region" description="Low complexity" evidence="10">
    <location>
        <begin position="189"/>
        <end position="198"/>
    </location>
</feature>
<feature type="compositionally biased region" description="Polar residues" evidence="10">
    <location>
        <begin position="1151"/>
        <end position="1162"/>
    </location>
</feature>
<feature type="region of interest" description="Disordered" evidence="10">
    <location>
        <begin position="1096"/>
        <end position="1162"/>
    </location>
</feature>
<evidence type="ECO:0000256" key="4">
    <source>
        <dbReference type="ARBA" id="ARBA00017868"/>
    </source>
</evidence>
<feature type="compositionally biased region" description="Low complexity" evidence="10">
    <location>
        <begin position="857"/>
        <end position="875"/>
    </location>
</feature>
<feature type="region of interest" description="Disordered" evidence="10">
    <location>
        <begin position="487"/>
        <end position="564"/>
    </location>
</feature>
<reference evidence="12" key="1">
    <citation type="submission" date="2011-11" db="EMBL/GenBank/DDBJ databases">
        <title>Decoding the brain transcriptome of the Eastern honeybee (Apis cerana) based on pyrosequencing.</title>
        <authorList>
            <person name="Sun L."/>
            <person name="Zheng H."/>
            <person name="Wang Y."/>
            <person name="Xie X."/>
            <person name="Zhu Y."/>
            <person name="Gu W."/>
            <person name="Wang S."/>
        </authorList>
    </citation>
    <scope>NUCLEOTIDE SEQUENCE</scope>
    <source>
        <tissue evidence="12">Brain</tissue>
    </source>
</reference>
<dbReference type="GO" id="GO:0032483">
    <property type="term" value="P:regulation of Rab protein signal transduction"/>
    <property type="evidence" value="ECO:0007669"/>
    <property type="project" value="TreeGrafter"/>
</dbReference>
<keyword evidence="7" id="KW-0344">Guanine-nucleotide releasing factor</keyword>